<keyword evidence="2" id="KW-1185">Reference proteome</keyword>
<dbReference type="NCBIfam" id="NF038070">
    <property type="entry name" value="LmbU_fam_TF"/>
    <property type="match status" value="1"/>
</dbReference>
<comment type="caution">
    <text evidence="1">The sequence shown here is derived from an EMBL/GenBank/DDBJ whole genome shotgun (WGS) entry which is preliminary data.</text>
</comment>
<dbReference type="EMBL" id="JAEEAQ010000120">
    <property type="protein sequence ID" value="MBI0314313.1"/>
    <property type="molecule type" value="Genomic_DNA"/>
</dbReference>
<evidence type="ECO:0000313" key="1">
    <source>
        <dbReference type="EMBL" id="MBI0314313.1"/>
    </source>
</evidence>
<reference evidence="1 2" key="1">
    <citation type="submission" date="2020-12" db="EMBL/GenBank/DDBJ databases">
        <authorList>
            <person name="Kusuma A.B."/>
            <person name="Nouioui I."/>
            <person name="Goodfellow M."/>
        </authorList>
    </citation>
    <scope>NUCLEOTIDE SEQUENCE [LARGE SCALE GENOMIC DNA]</scope>
    <source>
        <strain evidence="1 2">DSM 41764</strain>
    </source>
</reference>
<name>A0ABS0RAA7_9ACTN</name>
<protein>
    <submittedName>
        <fullName evidence="1">LmbU family transcriptional regulator</fullName>
    </submittedName>
</protein>
<evidence type="ECO:0000313" key="2">
    <source>
        <dbReference type="Proteomes" id="UP000638849"/>
    </source>
</evidence>
<dbReference type="InterPro" id="IPR049735">
    <property type="entry name" value="NovE/LmbU-like"/>
</dbReference>
<proteinExistence type="predicted"/>
<dbReference type="Proteomes" id="UP000638849">
    <property type="component" value="Unassembled WGS sequence"/>
</dbReference>
<organism evidence="1 2">
    <name type="scientific">Streptomyces javensis</name>
    <dbReference type="NCBI Taxonomy" id="114698"/>
    <lineage>
        <taxon>Bacteria</taxon>
        <taxon>Bacillati</taxon>
        <taxon>Actinomycetota</taxon>
        <taxon>Actinomycetes</taxon>
        <taxon>Kitasatosporales</taxon>
        <taxon>Streptomycetaceae</taxon>
        <taxon>Streptomyces</taxon>
        <taxon>Streptomyces violaceusniger group</taxon>
    </lineage>
</organism>
<gene>
    <name evidence="1" type="ORF">JBF12_15205</name>
</gene>
<accession>A0ABS0RAA7</accession>
<sequence length="224" mass="25709">MKPRRNPPLWRMRPPKTRAGEVCTMSIPANGRTTTRRTGLSLPPDLPLPEWRHLGQQIHVIADSSAWWLGDWLIFGQEHYPDRYRQALKQTSLDYQTLRNYAWVARKFEPGRRRGKLSFQHHAEVAALPEAEQEEWLTRAEEGGWTRNALRRQIRMRRQSPEAAQEPGVVQVNVVAERRIRWERAAETAGLGLMDWIIRMLDEAADDPVPHIPGPAADPPALGA</sequence>